<organism evidence="1">
    <name type="scientific">uncultured virus</name>
    <dbReference type="NCBI Taxonomy" id="340016"/>
    <lineage>
        <taxon>Viruses</taxon>
        <taxon>environmental samples</taxon>
    </lineage>
</organism>
<sequence>MRIEIVKRTESRVVLDIDADVVNPLLFEKYMKYGKSVEDVAVEIVQNISNLKSFHIDSKGTRKSMFYKEVKE</sequence>
<dbReference type="EMBL" id="KY052855">
    <property type="protein sequence ID" value="ASF00764.1"/>
    <property type="molecule type" value="Genomic_DNA"/>
</dbReference>
<reference evidence="1" key="1">
    <citation type="submission" date="2016-10" db="EMBL/GenBank/DDBJ databases">
        <authorList>
            <person name="Varghese N."/>
        </authorList>
    </citation>
    <scope>NUCLEOTIDE SEQUENCE</scope>
</reference>
<evidence type="ECO:0000313" key="1">
    <source>
        <dbReference type="EMBL" id="ASF00764.1"/>
    </source>
</evidence>
<reference evidence="1" key="2">
    <citation type="journal article" date="2017" name="Nat. Commun.">
        <title>Single-virus genomics reveals hidden cosmopolitan and abundant viruses.</title>
        <authorList>
            <person name="Martinez-Hernandez F."/>
            <person name="Fornas O."/>
            <person name="Lluesma Gomez M."/>
            <person name="Bolduc B."/>
            <person name="de la Cruz Pena M.J."/>
            <person name="Martinez J.M."/>
            <person name="Anton J."/>
            <person name="Gasol J.M."/>
            <person name="Rosselli R."/>
            <person name="Rodriguez-Valera F."/>
            <person name="Sullivan M.B."/>
            <person name="Acinas S.G."/>
            <person name="Martinez-Garcia M."/>
        </authorList>
    </citation>
    <scope>NUCLEOTIDE SEQUENCE</scope>
</reference>
<proteinExistence type="predicted"/>
<name>A0A218MNB7_9VIRU</name>
<accession>A0A218MNB7</accession>
<protein>
    <submittedName>
        <fullName evidence="1">Uncharacterized protein</fullName>
    </submittedName>
</protein>